<dbReference type="AlphaFoldDB" id="A0AAD3H281"/>
<feature type="transmembrane region" description="Helical" evidence="1">
    <location>
        <begin position="236"/>
        <end position="261"/>
    </location>
</feature>
<keyword evidence="1" id="KW-0472">Membrane</keyword>
<feature type="transmembrane region" description="Helical" evidence="1">
    <location>
        <begin position="149"/>
        <end position="167"/>
    </location>
</feature>
<keyword evidence="3" id="KW-1185">Reference proteome</keyword>
<dbReference type="EMBL" id="BLLK01000022">
    <property type="protein sequence ID" value="GFH47209.1"/>
    <property type="molecule type" value="Genomic_DNA"/>
</dbReference>
<evidence type="ECO:0000313" key="3">
    <source>
        <dbReference type="Proteomes" id="UP001054902"/>
    </source>
</evidence>
<dbReference type="Proteomes" id="UP001054902">
    <property type="component" value="Unassembled WGS sequence"/>
</dbReference>
<gene>
    <name evidence="2" type="ORF">CTEN210_03684</name>
</gene>
<name>A0AAD3H281_9STRA</name>
<keyword evidence="1" id="KW-0812">Transmembrane</keyword>
<evidence type="ECO:0000313" key="2">
    <source>
        <dbReference type="EMBL" id="GFH47209.1"/>
    </source>
</evidence>
<evidence type="ECO:0000256" key="1">
    <source>
        <dbReference type="SAM" id="Phobius"/>
    </source>
</evidence>
<comment type="caution">
    <text evidence="2">The sequence shown here is derived from an EMBL/GenBank/DDBJ whole genome shotgun (WGS) entry which is preliminary data.</text>
</comment>
<keyword evidence="1" id="KW-1133">Transmembrane helix</keyword>
<protein>
    <submittedName>
        <fullName evidence="2">Uncharacterized protein</fullName>
    </submittedName>
</protein>
<proteinExistence type="predicted"/>
<accession>A0AAD3H281</accession>
<reference evidence="2 3" key="1">
    <citation type="journal article" date="2021" name="Sci. Rep.">
        <title>The genome of the diatom Chaetoceros tenuissimus carries an ancient integrated fragment of an extant virus.</title>
        <authorList>
            <person name="Hongo Y."/>
            <person name="Kimura K."/>
            <person name="Takaki Y."/>
            <person name="Yoshida Y."/>
            <person name="Baba S."/>
            <person name="Kobayashi G."/>
            <person name="Nagasaki K."/>
            <person name="Hano T."/>
            <person name="Tomaru Y."/>
        </authorList>
    </citation>
    <scope>NUCLEOTIDE SEQUENCE [LARGE SCALE GENOMIC DNA]</scope>
    <source>
        <strain evidence="2 3">NIES-3715</strain>
    </source>
</reference>
<organism evidence="2 3">
    <name type="scientific">Chaetoceros tenuissimus</name>
    <dbReference type="NCBI Taxonomy" id="426638"/>
    <lineage>
        <taxon>Eukaryota</taxon>
        <taxon>Sar</taxon>
        <taxon>Stramenopiles</taxon>
        <taxon>Ochrophyta</taxon>
        <taxon>Bacillariophyta</taxon>
        <taxon>Coscinodiscophyceae</taxon>
        <taxon>Chaetocerotophycidae</taxon>
        <taxon>Chaetocerotales</taxon>
        <taxon>Chaetocerotaceae</taxon>
        <taxon>Chaetoceros</taxon>
    </lineage>
</organism>
<sequence length="278" mass="31368">MTDEFKDDHGSTIEDGERAEVYAKQACALCLNEYKKSALTLFDLNNDQRESLLCSICLSKVNRKYKKPQASSPVTYDNNITCDLCQNEFIESALTLFEREYLCPTCHIALSIANGTNEFPQASGPVTYDNNITPGAMASHRNTPSYCKVLPIPICIGLLCFVFYIWVANDYFPTRKWESIVGTINSPCLVEYEIDGQLYTFESNFNCEKFGPYKLKYNPEDPSDAMSAGFQDQSRIMLLVSGCLASIFIVGIPFAMCATFLCRRFDIGPMLERTFKRS</sequence>